<feature type="domain" description="PiggyBac transposable element-derived protein" evidence="2">
    <location>
        <begin position="182"/>
        <end position="292"/>
    </location>
</feature>
<dbReference type="Proteomes" id="UP001458880">
    <property type="component" value="Unassembled WGS sequence"/>
</dbReference>
<protein>
    <submittedName>
        <fullName evidence="3">Transposase IS4</fullName>
    </submittedName>
</protein>
<reference evidence="3 4" key="1">
    <citation type="journal article" date="2024" name="BMC Genomics">
        <title>De novo assembly and annotation of Popillia japonica's genome with initial clues to its potential as an invasive pest.</title>
        <authorList>
            <person name="Cucini C."/>
            <person name="Boschi S."/>
            <person name="Funari R."/>
            <person name="Cardaioli E."/>
            <person name="Iannotti N."/>
            <person name="Marturano G."/>
            <person name="Paoli F."/>
            <person name="Bruttini M."/>
            <person name="Carapelli A."/>
            <person name="Frati F."/>
            <person name="Nardi F."/>
        </authorList>
    </citation>
    <scope>NUCLEOTIDE SEQUENCE [LARGE SCALE GENOMIC DNA]</scope>
    <source>
        <strain evidence="3">DMR45628</strain>
    </source>
</reference>
<sequence length="299" mass="35685">MNYLNCKICEWQKEQDRLLSLWQEYEADEPFIDEADSQEEDEIHHVSCNSDDSDQEQEAQVEEEGHMREQLQEMEEDEEEVRENNFLSEKMVQDGLRYHHIKIKICEWQKEQDRLLSLWQEYEADEPFIDEADSQEEDEIHHVSCNSDYSDQEQEAEVEEEGHMREQLQEMEEDEEELLIDEQMTDVMNTKHRIAEKPEKWTAVEIKALLGLLYLSGVLKNNRRSSHELWGTNGIGIEIFRCTMSQRRFGFLISCLRFDNKANRQERRIDKLTAFLEKFLENCKDADTPSEYKVNISDD</sequence>
<gene>
    <name evidence="3" type="ORF">QE152_g40203</name>
</gene>
<feature type="compositionally biased region" description="Acidic residues" evidence="1">
    <location>
        <begin position="51"/>
        <end position="62"/>
    </location>
</feature>
<dbReference type="Pfam" id="PF13843">
    <property type="entry name" value="DDE_Tnp_1_7"/>
    <property type="match status" value="1"/>
</dbReference>
<keyword evidence="4" id="KW-1185">Reference proteome</keyword>
<feature type="compositionally biased region" description="Acidic residues" evidence="1">
    <location>
        <begin position="72"/>
        <end position="81"/>
    </location>
</feature>
<organism evidence="3 4">
    <name type="scientific">Popillia japonica</name>
    <name type="common">Japanese beetle</name>
    <dbReference type="NCBI Taxonomy" id="7064"/>
    <lineage>
        <taxon>Eukaryota</taxon>
        <taxon>Metazoa</taxon>
        <taxon>Ecdysozoa</taxon>
        <taxon>Arthropoda</taxon>
        <taxon>Hexapoda</taxon>
        <taxon>Insecta</taxon>
        <taxon>Pterygota</taxon>
        <taxon>Neoptera</taxon>
        <taxon>Endopterygota</taxon>
        <taxon>Coleoptera</taxon>
        <taxon>Polyphaga</taxon>
        <taxon>Scarabaeiformia</taxon>
        <taxon>Scarabaeidae</taxon>
        <taxon>Rutelinae</taxon>
        <taxon>Popillia</taxon>
    </lineage>
</organism>
<proteinExistence type="predicted"/>
<feature type="region of interest" description="Disordered" evidence="1">
    <location>
        <begin position="33"/>
        <end position="83"/>
    </location>
</feature>
<name>A0AAW1HRX1_POPJA</name>
<dbReference type="AlphaFoldDB" id="A0AAW1HRX1"/>
<evidence type="ECO:0000313" key="3">
    <source>
        <dbReference type="EMBL" id="KAK9679210.1"/>
    </source>
</evidence>
<dbReference type="EMBL" id="JASPKY010001066">
    <property type="protein sequence ID" value="KAK9679210.1"/>
    <property type="molecule type" value="Genomic_DNA"/>
</dbReference>
<accession>A0AAW1HRX1</accession>
<evidence type="ECO:0000313" key="4">
    <source>
        <dbReference type="Proteomes" id="UP001458880"/>
    </source>
</evidence>
<evidence type="ECO:0000259" key="2">
    <source>
        <dbReference type="Pfam" id="PF13843"/>
    </source>
</evidence>
<evidence type="ECO:0000256" key="1">
    <source>
        <dbReference type="SAM" id="MobiDB-lite"/>
    </source>
</evidence>
<comment type="caution">
    <text evidence="3">The sequence shown here is derived from an EMBL/GenBank/DDBJ whole genome shotgun (WGS) entry which is preliminary data.</text>
</comment>
<dbReference type="InterPro" id="IPR029526">
    <property type="entry name" value="PGBD"/>
</dbReference>